<dbReference type="AlphaFoldDB" id="A0A1F8DXT2"/>
<evidence type="ECO:0008006" key="3">
    <source>
        <dbReference type="Google" id="ProtNLM"/>
    </source>
</evidence>
<name>A0A1F8DXT2_9BACT</name>
<comment type="caution">
    <text evidence="1">The sequence shown here is derived from an EMBL/GenBank/DDBJ whole genome shotgun (WGS) entry which is preliminary data.</text>
</comment>
<evidence type="ECO:0000313" key="1">
    <source>
        <dbReference type="EMBL" id="OGM93357.1"/>
    </source>
</evidence>
<reference evidence="1 2" key="1">
    <citation type="journal article" date="2016" name="Nat. Commun.">
        <title>Thousands of microbial genomes shed light on interconnected biogeochemical processes in an aquifer system.</title>
        <authorList>
            <person name="Anantharaman K."/>
            <person name="Brown C.T."/>
            <person name="Hug L.A."/>
            <person name="Sharon I."/>
            <person name="Castelle C.J."/>
            <person name="Probst A.J."/>
            <person name="Thomas B.C."/>
            <person name="Singh A."/>
            <person name="Wilkins M.J."/>
            <person name="Karaoz U."/>
            <person name="Brodie E.L."/>
            <person name="Williams K.H."/>
            <person name="Hubbard S.S."/>
            <person name="Banfield J.F."/>
        </authorList>
    </citation>
    <scope>NUCLEOTIDE SEQUENCE [LARGE SCALE GENOMIC DNA]</scope>
</reference>
<proteinExistence type="predicted"/>
<dbReference type="Proteomes" id="UP000176422">
    <property type="component" value="Unassembled WGS sequence"/>
</dbReference>
<evidence type="ECO:0000313" key="2">
    <source>
        <dbReference type="Proteomes" id="UP000176422"/>
    </source>
</evidence>
<dbReference type="InterPro" id="IPR009241">
    <property type="entry name" value="HigB-like"/>
</dbReference>
<protein>
    <recommendedName>
        <fullName evidence="3">Addiction module toxin RelE</fullName>
    </recommendedName>
</protein>
<dbReference type="EMBL" id="MGIT01000001">
    <property type="protein sequence ID" value="OGM93357.1"/>
    <property type="molecule type" value="Genomic_DNA"/>
</dbReference>
<sequence length="83" mass="9840">MPDTDSGKLLAHLKFLELDKPEVLLIKTLRKKIREIIIAQYRIIFFVINDTIYVVDAFRKKSQKTPISVIRQAEKIYKELHEQ</sequence>
<dbReference type="Pfam" id="PF05973">
    <property type="entry name" value="Gp49"/>
    <property type="match status" value="1"/>
</dbReference>
<accession>A0A1F8DXT2</accession>
<dbReference type="STRING" id="1802559.A2372_03135"/>
<gene>
    <name evidence="1" type="ORF">A2372_03135</name>
</gene>
<organism evidence="1 2">
    <name type="scientific">Candidatus Wolfebacteria bacterium RIFOXYB1_FULL_54_12</name>
    <dbReference type="NCBI Taxonomy" id="1802559"/>
    <lineage>
        <taxon>Bacteria</taxon>
        <taxon>Candidatus Wolfeibacteriota</taxon>
    </lineage>
</organism>